<keyword evidence="1" id="KW-0812">Transmembrane</keyword>
<dbReference type="AlphaFoldDB" id="A0AAQ3P5Z3"/>
<evidence type="ECO:0000256" key="1">
    <source>
        <dbReference type="SAM" id="Phobius"/>
    </source>
</evidence>
<sequence>MRKWYGRNLKYFSNIWVIDESHGGYFSLQLFHHVVAEDMFAVEDFDGNVVAVVDISGELHLRKASFSNGFSQLVFPNHDTTFCYLQTHFSFFLCSFLIRFLIWYICVYMKLLHV</sequence>
<evidence type="ECO:0000313" key="3">
    <source>
        <dbReference type="Proteomes" id="UP001374535"/>
    </source>
</evidence>
<name>A0AAQ3P5Z3_VIGMU</name>
<accession>A0AAQ3P5Z3</accession>
<reference evidence="2 3" key="1">
    <citation type="journal article" date="2023" name="Life. Sci Alliance">
        <title>Evolutionary insights into 3D genome organization and epigenetic landscape of Vigna mungo.</title>
        <authorList>
            <person name="Junaid A."/>
            <person name="Singh B."/>
            <person name="Bhatia S."/>
        </authorList>
    </citation>
    <scope>NUCLEOTIDE SEQUENCE [LARGE SCALE GENOMIC DNA]</scope>
    <source>
        <strain evidence="2">Urdbean</strain>
    </source>
</reference>
<organism evidence="2 3">
    <name type="scientific">Vigna mungo</name>
    <name type="common">Black gram</name>
    <name type="synonym">Phaseolus mungo</name>
    <dbReference type="NCBI Taxonomy" id="3915"/>
    <lineage>
        <taxon>Eukaryota</taxon>
        <taxon>Viridiplantae</taxon>
        <taxon>Streptophyta</taxon>
        <taxon>Embryophyta</taxon>
        <taxon>Tracheophyta</taxon>
        <taxon>Spermatophyta</taxon>
        <taxon>Magnoliopsida</taxon>
        <taxon>eudicotyledons</taxon>
        <taxon>Gunneridae</taxon>
        <taxon>Pentapetalae</taxon>
        <taxon>rosids</taxon>
        <taxon>fabids</taxon>
        <taxon>Fabales</taxon>
        <taxon>Fabaceae</taxon>
        <taxon>Papilionoideae</taxon>
        <taxon>50 kb inversion clade</taxon>
        <taxon>NPAAA clade</taxon>
        <taxon>indigoferoid/millettioid clade</taxon>
        <taxon>Phaseoleae</taxon>
        <taxon>Vigna</taxon>
    </lineage>
</organism>
<dbReference type="Proteomes" id="UP001374535">
    <property type="component" value="Chromosome 2"/>
</dbReference>
<protein>
    <submittedName>
        <fullName evidence="2">Uncharacterized protein</fullName>
    </submittedName>
</protein>
<dbReference type="EMBL" id="CP144699">
    <property type="protein sequence ID" value="WVZ21247.1"/>
    <property type="molecule type" value="Genomic_DNA"/>
</dbReference>
<keyword evidence="1" id="KW-1133">Transmembrane helix</keyword>
<feature type="transmembrane region" description="Helical" evidence="1">
    <location>
        <begin position="89"/>
        <end position="111"/>
    </location>
</feature>
<keyword evidence="3" id="KW-1185">Reference proteome</keyword>
<proteinExistence type="predicted"/>
<gene>
    <name evidence="2" type="ORF">V8G54_008569</name>
</gene>
<evidence type="ECO:0000313" key="2">
    <source>
        <dbReference type="EMBL" id="WVZ21247.1"/>
    </source>
</evidence>
<keyword evidence="1" id="KW-0472">Membrane</keyword>